<dbReference type="SUPFAM" id="SSF52402">
    <property type="entry name" value="Adenine nucleotide alpha hydrolases-like"/>
    <property type="match status" value="1"/>
</dbReference>
<comment type="caution">
    <text evidence="2">The sequence shown here is derived from an EMBL/GenBank/DDBJ whole genome shotgun (WGS) entry which is preliminary data.</text>
</comment>
<evidence type="ECO:0000259" key="1">
    <source>
        <dbReference type="Pfam" id="PF00582"/>
    </source>
</evidence>
<feature type="domain" description="UspA" evidence="1">
    <location>
        <begin position="60"/>
        <end position="122"/>
    </location>
</feature>
<dbReference type="Pfam" id="PF00582">
    <property type="entry name" value="Usp"/>
    <property type="match status" value="1"/>
</dbReference>
<dbReference type="Gene3D" id="3.40.50.12370">
    <property type="match status" value="1"/>
</dbReference>
<accession>A0AAE3KJI6</accession>
<evidence type="ECO:0000313" key="3">
    <source>
        <dbReference type="Proteomes" id="UP001206128"/>
    </source>
</evidence>
<organism evidence="2 3">
    <name type="scientific">Goodfellowiella coeruleoviolacea</name>
    <dbReference type="NCBI Taxonomy" id="334858"/>
    <lineage>
        <taxon>Bacteria</taxon>
        <taxon>Bacillati</taxon>
        <taxon>Actinomycetota</taxon>
        <taxon>Actinomycetes</taxon>
        <taxon>Pseudonocardiales</taxon>
        <taxon>Pseudonocardiaceae</taxon>
        <taxon>Goodfellowiella</taxon>
    </lineage>
</organism>
<keyword evidence="3" id="KW-1185">Reference proteome</keyword>
<proteinExistence type="predicted"/>
<evidence type="ECO:0000313" key="2">
    <source>
        <dbReference type="EMBL" id="MCP2168439.1"/>
    </source>
</evidence>
<name>A0AAE3KJI6_9PSEU</name>
<dbReference type="InterPro" id="IPR006016">
    <property type="entry name" value="UspA"/>
</dbReference>
<dbReference type="AlphaFoldDB" id="A0AAE3KJI6"/>
<reference evidence="2" key="1">
    <citation type="submission" date="2022-06" db="EMBL/GenBank/DDBJ databases">
        <title>Genomic Encyclopedia of Archaeal and Bacterial Type Strains, Phase II (KMG-II): from individual species to whole genera.</title>
        <authorList>
            <person name="Goeker M."/>
        </authorList>
    </citation>
    <scope>NUCLEOTIDE SEQUENCE</scope>
    <source>
        <strain evidence="2">DSM 43935</strain>
    </source>
</reference>
<dbReference type="EMBL" id="JAMTCK010000014">
    <property type="protein sequence ID" value="MCP2168439.1"/>
    <property type="molecule type" value="Genomic_DNA"/>
</dbReference>
<gene>
    <name evidence="2" type="ORF">LX83_005317</name>
</gene>
<dbReference type="Proteomes" id="UP001206128">
    <property type="component" value="Unassembled WGS sequence"/>
</dbReference>
<dbReference type="RefSeq" id="WP_253776298.1">
    <property type="nucleotide sequence ID" value="NZ_JAMTCK010000014.1"/>
</dbReference>
<sequence>MSNQSASPKPVVVSVSAASVSRDAVWWAASYAHRHETALHLVPTAGGVGEDVGERVRERFPDLVVTRHQARRTVVEALAAQSEGARLVVVGHHRQGPLAARRDQSVTAALSALARCPVVAVPPGAGGRSTRRPVVVGVSGDALSGSALSGSALSGSALSGSALSGEARTAEVLTLAFAEADRLGAEVRVVCCALRRRSGDGLAATAAIHHLVATVAACYPGVPVRTQLPDCSPASALAWHARFGSLMVVNAGASGLRGLGAVRRALLRQPLAPVMVIGPHALAAAPH</sequence>
<protein>
    <submittedName>
        <fullName evidence="2">Universal stress protein family protein</fullName>
    </submittedName>
</protein>